<sequence length="533" mass="60646">MGPYSTPRDPQDGQLFPSAQAESYEGEDDSVAKTPTIGLLRHGYQDGINGIMEMVIMHLELHEFIGSQIPKYQYVILSHTRDEGEVSLQDLQAGRGPSKRGYEKIVLTCKQAKRHRYRWAWIDTCCIDKTSSAELSEAMSLMYQWYKESDLCYAYLTNMDDDFPYASFPRKMGDGRQVSRWFTISWTLQELISPLNITFYGRGWVEIGNQSEQWIQDPIVEITRIPKSVISTPKSSTRTEDIAYSLLGLFDINMSLLYNEGPKAFVRLQEEILKETDNHSMLCWIVPGFNPRAWTLEGVFAKSPNDFAESGDIVGNLYDAGSLSVMTNRGLQIHVGLEERQQTYTHPLLLATEALISKLARVYYSKTHEQICCANQTIGSPMEAMRWCLVDGCIKFGSTLRQWPESPYFVSLFIQPASGRSLGFISLVWGNQYMHFGISSDESSLPALDEYSLQTKAFLRGMLDPSHHSTQRENCWYMYGKIATATTYMKLGPWFNKSPSKISFILERENPGVIEGEAAGNRLHFLIRTELEP</sequence>
<proteinExistence type="predicted"/>
<dbReference type="PANTHER" id="PTHR10622:SF10">
    <property type="entry name" value="HET DOMAIN-CONTAINING PROTEIN"/>
    <property type="match status" value="1"/>
</dbReference>
<evidence type="ECO:0000313" key="4">
    <source>
        <dbReference type="Proteomes" id="UP001369815"/>
    </source>
</evidence>
<name>A0AAX6MUH1_9PEZI</name>
<feature type="domain" description="Heterokaryon incompatibility" evidence="2">
    <location>
        <begin position="74"/>
        <end position="162"/>
    </location>
</feature>
<evidence type="ECO:0000313" key="3">
    <source>
        <dbReference type="EMBL" id="KAK6956288.1"/>
    </source>
</evidence>
<evidence type="ECO:0000256" key="1">
    <source>
        <dbReference type="SAM" id="MobiDB-lite"/>
    </source>
</evidence>
<dbReference type="EMBL" id="JBANMG010000002">
    <property type="protein sequence ID" value="KAK6956288.1"/>
    <property type="molecule type" value="Genomic_DNA"/>
</dbReference>
<dbReference type="AlphaFoldDB" id="A0AAX6MUH1"/>
<gene>
    <name evidence="3" type="ORF">Daesc_001563</name>
</gene>
<keyword evidence="4" id="KW-1185">Reference proteome</keyword>
<evidence type="ECO:0000259" key="2">
    <source>
        <dbReference type="Pfam" id="PF06985"/>
    </source>
</evidence>
<protein>
    <recommendedName>
        <fullName evidence="2">Heterokaryon incompatibility domain-containing protein</fullName>
    </recommendedName>
</protein>
<dbReference type="Proteomes" id="UP001369815">
    <property type="component" value="Unassembled WGS sequence"/>
</dbReference>
<feature type="region of interest" description="Disordered" evidence="1">
    <location>
        <begin position="1"/>
        <end position="30"/>
    </location>
</feature>
<reference evidence="3 4" key="1">
    <citation type="journal article" date="2024" name="Front Chem Biol">
        <title>Unveiling the potential of Daldinia eschscholtzii MFLUCC 19-0629 through bioactivity and bioinformatics studies for enhanced sustainable agriculture production.</title>
        <authorList>
            <person name="Brooks S."/>
            <person name="Weaver J.A."/>
            <person name="Klomchit A."/>
            <person name="Alharthi S.A."/>
            <person name="Onlamun T."/>
            <person name="Nurani R."/>
            <person name="Vong T.K."/>
            <person name="Alberti F."/>
            <person name="Greco C."/>
        </authorList>
    </citation>
    <scope>NUCLEOTIDE SEQUENCE [LARGE SCALE GENOMIC DNA]</scope>
    <source>
        <strain evidence="3">MFLUCC 19-0629</strain>
    </source>
</reference>
<dbReference type="PANTHER" id="PTHR10622">
    <property type="entry name" value="HET DOMAIN-CONTAINING PROTEIN"/>
    <property type="match status" value="1"/>
</dbReference>
<accession>A0AAX6MUH1</accession>
<dbReference type="InterPro" id="IPR010730">
    <property type="entry name" value="HET"/>
</dbReference>
<comment type="caution">
    <text evidence="3">The sequence shown here is derived from an EMBL/GenBank/DDBJ whole genome shotgun (WGS) entry which is preliminary data.</text>
</comment>
<organism evidence="3 4">
    <name type="scientific">Daldinia eschscholtzii</name>
    <dbReference type="NCBI Taxonomy" id="292717"/>
    <lineage>
        <taxon>Eukaryota</taxon>
        <taxon>Fungi</taxon>
        <taxon>Dikarya</taxon>
        <taxon>Ascomycota</taxon>
        <taxon>Pezizomycotina</taxon>
        <taxon>Sordariomycetes</taxon>
        <taxon>Xylariomycetidae</taxon>
        <taxon>Xylariales</taxon>
        <taxon>Hypoxylaceae</taxon>
        <taxon>Daldinia</taxon>
    </lineage>
</organism>
<dbReference type="Pfam" id="PF06985">
    <property type="entry name" value="HET"/>
    <property type="match status" value="1"/>
</dbReference>